<dbReference type="PIRSF" id="PIRSF002162">
    <property type="entry name" value="Ribosomal_L6"/>
    <property type="match status" value="1"/>
</dbReference>
<gene>
    <name evidence="6" type="primary">rplF</name>
    <name evidence="10" type="ORF">A3J59_01925</name>
</gene>
<dbReference type="InterPro" id="IPR019906">
    <property type="entry name" value="Ribosomal_uL6_bac-type"/>
</dbReference>
<evidence type="ECO:0000256" key="5">
    <source>
        <dbReference type="ARBA" id="ARBA00023274"/>
    </source>
</evidence>
<dbReference type="InterPro" id="IPR036789">
    <property type="entry name" value="Ribosomal_uL6-like_a/b-dom_sf"/>
</dbReference>
<evidence type="ECO:0000256" key="6">
    <source>
        <dbReference type="HAMAP-Rule" id="MF_01365"/>
    </source>
</evidence>
<dbReference type="AlphaFoldDB" id="A0A1G1YJL4"/>
<dbReference type="GO" id="GO:0022625">
    <property type="term" value="C:cytosolic large ribosomal subunit"/>
    <property type="evidence" value="ECO:0007669"/>
    <property type="project" value="UniProtKB-UniRule"/>
</dbReference>
<dbReference type="NCBIfam" id="TIGR03654">
    <property type="entry name" value="L6_bact"/>
    <property type="match status" value="1"/>
</dbReference>
<dbReference type="PRINTS" id="PR00059">
    <property type="entry name" value="RIBOSOMALL6"/>
</dbReference>
<dbReference type="InterPro" id="IPR020040">
    <property type="entry name" value="Ribosomal_uL6_a/b-dom"/>
</dbReference>
<name>A0A1G1YJL4_9BACT</name>
<evidence type="ECO:0000313" key="10">
    <source>
        <dbReference type="EMBL" id="OGY52489.1"/>
    </source>
</evidence>
<keyword evidence="2 6" id="KW-0699">rRNA-binding</keyword>
<dbReference type="GO" id="GO:0019843">
    <property type="term" value="F:rRNA binding"/>
    <property type="evidence" value="ECO:0007669"/>
    <property type="project" value="UniProtKB-UniRule"/>
</dbReference>
<reference evidence="10 11" key="1">
    <citation type="journal article" date="2016" name="Nat. Commun.">
        <title>Thousands of microbial genomes shed light on interconnected biogeochemical processes in an aquifer system.</title>
        <authorList>
            <person name="Anantharaman K."/>
            <person name="Brown C.T."/>
            <person name="Hug L.A."/>
            <person name="Sharon I."/>
            <person name="Castelle C.J."/>
            <person name="Probst A.J."/>
            <person name="Thomas B.C."/>
            <person name="Singh A."/>
            <person name="Wilkins M.J."/>
            <person name="Karaoz U."/>
            <person name="Brodie E.L."/>
            <person name="Williams K.H."/>
            <person name="Hubbard S.S."/>
            <person name="Banfield J.F."/>
        </authorList>
    </citation>
    <scope>NUCLEOTIDE SEQUENCE [LARGE SCALE GENOMIC DNA]</scope>
</reference>
<evidence type="ECO:0000256" key="2">
    <source>
        <dbReference type="ARBA" id="ARBA00022730"/>
    </source>
</evidence>
<comment type="similarity">
    <text evidence="1 6 7">Belongs to the universal ribosomal protein uL6 family.</text>
</comment>
<dbReference type="GO" id="GO:0003735">
    <property type="term" value="F:structural constituent of ribosome"/>
    <property type="evidence" value="ECO:0007669"/>
    <property type="project" value="UniProtKB-UniRule"/>
</dbReference>
<evidence type="ECO:0000256" key="3">
    <source>
        <dbReference type="ARBA" id="ARBA00022884"/>
    </source>
</evidence>
<dbReference type="SUPFAM" id="SSF56053">
    <property type="entry name" value="Ribosomal protein L6"/>
    <property type="match status" value="2"/>
</dbReference>
<dbReference type="GO" id="GO:0002181">
    <property type="term" value="P:cytoplasmic translation"/>
    <property type="evidence" value="ECO:0007669"/>
    <property type="project" value="TreeGrafter"/>
</dbReference>
<comment type="caution">
    <text evidence="10">The sequence shown here is derived from an EMBL/GenBank/DDBJ whole genome shotgun (WGS) entry which is preliminary data.</text>
</comment>
<evidence type="ECO:0000256" key="7">
    <source>
        <dbReference type="RuleBase" id="RU003869"/>
    </source>
</evidence>
<dbReference type="EMBL" id="MHIL01000002">
    <property type="protein sequence ID" value="OGY52489.1"/>
    <property type="molecule type" value="Genomic_DNA"/>
</dbReference>
<feature type="domain" description="Large ribosomal subunit protein uL6 alpha-beta" evidence="9">
    <location>
        <begin position="92"/>
        <end position="164"/>
    </location>
</feature>
<dbReference type="Proteomes" id="UP000177310">
    <property type="component" value="Unassembled WGS sequence"/>
</dbReference>
<evidence type="ECO:0000256" key="4">
    <source>
        <dbReference type="ARBA" id="ARBA00022980"/>
    </source>
</evidence>
<dbReference type="InterPro" id="IPR000702">
    <property type="entry name" value="Ribosomal_uL6-like"/>
</dbReference>
<dbReference type="PROSITE" id="PS00525">
    <property type="entry name" value="RIBOSOMAL_L6_1"/>
    <property type="match status" value="1"/>
</dbReference>
<keyword evidence="3 6" id="KW-0694">RNA-binding</keyword>
<keyword evidence="4 6" id="KW-0689">Ribosomal protein</keyword>
<feature type="domain" description="Large ribosomal subunit protein uL6 alpha-beta" evidence="9">
    <location>
        <begin position="11"/>
        <end position="83"/>
    </location>
</feature>
<dbReference type="STRING" id="1797542.A3J59_01925"/>
<protein>
    <recommendedName>
        <fullName evidence="6">Large ribosomal subunit protein uL6</fullName>
    </recommendedName>
</protein>
<comment type="function">
    <text evidence="6 8">This protein binds to the 23S rRNA, and is important in its secondary structure. It is located near the subunit interface in the base of the L7/L12 stalk, and near the tRNA binding site of the peptidyltransferase center.</text>
</comment>
<dbReference type="FunFam" id="3.90.930.12:FF:000002">
    <property type="entry name" value="50S ribosomal protein L6"/>
    <property type="match status" value="1"/>
</dbReference>
<evidence type="ECO:0000256" key="8">
    <source>
        <dbReference type="RuleBase" id="RU003870"/>
    </source>
</evidence>
<dbReference type="PANTHER" id="PTHR11655">
    <property type="entry name" value="60S/50S RIBOSOMAL PROTEIN L6/L9"/>
    <property type="match status" value="1"/>
</dbReference>
<dbReference type="InterPro" id="IPR002358">
    <property type="entry name" value="Ribosomal_uL6_CS"/>
</dbReference>
<evidence type="ECO:0000313" key="11">
    <source>
        <dbReference type="Proteomes" id="UP000177310"/>
    </source>
</evidence>
<evidence type="ECO:0000256" key="1">
    <source>
        <dbReference type="ARBA" id="ARBA00009356"/>
    </source>
</evidence>
<dbReference type="Pfam" id="PF00347">
    <property type="entry name" value="Ribosomal_L6"/>
    <property type="match status" value="2"/>
</dbReference>
<dbReference type="HAMAP" id="MF_01365_B">
    <property type="entry name" value="Ribosomal_uL6_B"/>
    <property type="match status" value="1"/>
</dbReference>
<dbReference type="PANTHER" id="PTHR11655:SF14">
    <property type="entry name" value="LARGE RIBOSOMAL SUBUNIT PROTEIN UL6M"/>
    <property type="match status" value="1"/>
</dbReference>
<comment type="subunit">
    <text evidence="6">Part of the 50S ribosomal subunit.</text>
</comment>
<dbReference type="FunFam" id="3.90.930.12:FF:000001">
    <property type="entry name" value="50S ribosomal protein L6"/>
    <property type="match status" value="1"/>
</dbReference>
<accession>A0A1G1YJL4</accession>
<organism evidence="10 11">
    <name type="scientific">Candidatus Buchananbacteria bacterium RIFCSPHIGHO2_02_FULL_56_16</name>
    <dbReference type="NCBI Taxonomy" id="1797542"/>
    <lineage>
        <taxon>Bacteria</taxon>
        <taxon>Candidatus Buchananiibacteriota</taxon>
    </lineage>
</organism>
<dbReference type="Gene3D" id="3.90.930.12">
    <property type="entry name" value="Ribosomal protein L6, alpha-beta domain"/>
    <property type="match status" value="2"/>
</dbReference>
<sequence>MSRIGKQPIAIPDSVTVTIANGLVAVKGPKGELSQQLHPLVSVAQTGSELNVSVGNANDKKQRSLWGLWRKLIANMVTGVTEGFSKQLEINGVGYKAVLQGDKLVITVGYSHPVEYSLPEGLTAKVEKNLITISGADKQLVGQAAAEIRSVRKPEPYKGKGIKYVTEIVRRKAGKTAAKGE</sequence>
<proteinExistence type="inferred from homology"/>
<keyword evidence="5 6" id="KW-0687">Ribonucleoprotein</keyword>
<evidence type="ECO:0000259" key="9">
    <source>
        <dbReference type="Pfam" id="PF00347"/>
    </source>
</evidence>